<evidence type="ECO:0000313" key="1">
    <source>
        <dbReference type="EMBL" id="GGY23872.1"/>
    </source>
</evidence>
<proteinExistence type="predicted"/>
<accession>A0ABQ2ZVC7</accession>
<comment type="caution">
    <text evidence="1">The sequence shown here is derived from an EMBL/GenBank/DDBJ whole genome shotgun (WGS) entry which is preliminary data.</text>
</comment>
<organism evidence="1 2">
    <name type="scientific">Rhodanobacter panaciterrae</name>
    <dbReference type="NCBI Taxonomy" id="490572"/>
    <lineage>
        <taxon>Bacteria</taxon>
        <taxon>Pseudomonadati</taxon>
        <taxon>Pseudomonadota</taxon>
        <taxon>Gammaproteobacteria</taxon>
        <taxon>Lysobacterales</taxon>
        <taxon>Rhodanobacteraceae</taxon>
        <taxon>Rhodanobacter</taxon>
    </lineage>
</organism>
<keyword evidence="2" id="KW-1185">Reference proteome</keyword>
<sequence>MREGSLQDGLRFGMALRAGVQDAVQPQRFRMLRRHRKNSIQRLSCSTFGTITDGMCRNLQLPYGCRCETGKTRFGTVELALFGGRAGHAAVSQRR</sequence>
<name>A0ABQ2ZVC7_9GAMM</name>
<protein>
    <submittedName>
        <fullName evidence="1">Uncharacterized protein</fullName>
    </submittedName>
</protein>
<evidence type="ECO:0000313" key="2">
    <source>
        <dbReference type="Proteomes" id="UP000621898"/>
    </source>
</evidence>
<reference evidence="2" key="1">
    <citation type="journal article" date="2019" name="Int. J. Syst. Evol. Microbiol.">
        <title>The Global Catalogue of Microorganisms (GCM) 10K type strain sequencing project: providing services to taxonomists for standard genome sequencing and annotation.</title>
        <authorList>
            <consortium name="The Broad Institute Genomics Platform"/>
            <consortium name="The Broad Institute Genome Sequencing Center for Infectious Disease"/>
            <person name="Wu L."/>
            <person name="Ma J."/>
        </authorList>
    </citation>
    <scope>NUCLEOTIDE SEQUENCE [LARGE SCALE GENOMIC DNA]</scope>
    <source>
        <strain evidence="2">KCTC 22232</strain>
    </source>
</reference>
<dbReference type="EMBL" id="BMXT01000001">
    <property type="protein sequence ID" value="GGY23872.1"/>
    <property type="molecule type" value="Genomic_DNA"/>
</dbReference>
<gene>
    <name evidence="1" type="ORF">GCM10008098_16790</name>
</gene>
<dbReference type="Proteomes" id="UP000621898">
    <property type="component" value="Unassembled WGS sequence"/>
</dbReference>